<keyword evidence="5" id="KW-0677">Repeat</keyword>
<keyword evidence="6" id="KW-0547">Nucleotide-binding</keyword>
<proteinExistence type="inferred from homology"/>
<dbReference type="InterPro" id="IPR001611">
    <property type="entry name" value="Leu-rich_rpt"/>
</dbReference>
<dbReference type="SMART" id="SM00368">
    <property type="entry name" value="LRR_RI"/>
    <property type="match status" value="11"/>
</dbReference>
<feature type="domain" description="NACHT" evidence="11">
    <location>
        <begin position="77"/>
        <end position="210"/>
    </location>
</feature>
<dbReference type="InterPro" id="IPR041075">
    <property type="entry name" value="NOD1/2_WH"/>
</dbReference>
<evidence type="ECO:0000259" key="11">
    <source>
        <dbReference type="PROSITE" id="PS50837"/>
    </source>
</evidence>
<dbReference type="GO" id="GO:0005524">
    <property type="term" value="F:ATP binding"/>
    <property type="evidence" value="ECO:0007669"/>
    <property type="project" value="UniProtKB-KW"/>
</dbReference>
<dbReference type="GeneID" id="499234"/>
<dbReference type="Pfam" id="PF13516">
    <property type="entry name" value="LRR_6"/>
    <property type="match status" value="4"/>
</dbReference>
<keyword evidence="10" id="KW-1271">Inflammasome</keyword>
<comment type="subcellular location">
    <subcellularLocation>
        <location evidence="1">Inflammasome</location>
    </subcellularLocation>
</comment>
<dbReference type="Gene3D" id="3.80.10.10">
    <property type="entry name" value="Ribonuclease Inhibitor"/>
    <property type="match status" value="1"/>
</dbReference>
<protein>
    <submittedName>
        <fullName evidence="12">RCG39476, isoform CRA_b</fullName>
    </submittedName>
</protein>
<evidence type="ECO:0000256" key="3">
    <source>
        <dbReference type="ARBA" id="ARBA00022588"/>
    </source>
</evidence>
<evidence type="ECO:0000256" key="2">
    <source>
        <dbReference type="ARBA" id="ARBA00008665"/>
    </source>
</evidence>
<keyword evidence="10" id="KW-0963">Cytoplasm</keyword>
<reference evidence="12" key="2">
    <citation type="submission" date="2005-09" db="EMBL/GenBank/DDBJ databases">
        <authorList>
            <person name="Mural R.J."/>
            <person name="Li P.W."/>
            <person name="Adams M.D."/>
            <person name="Amanatides P.G."/>
            <person name="Baden-Tillson H."/>
            <person name="Barnstead M."/>
            <person name="Chin S.H."/>
            <person name="Dew I."/>
            <person name="Evans C.A."/>
            <person name="Ferriera S."/>
            <person name="Flanigan M."/>
            <person name="Fosler C."/>
            <person name="Glodek A."/>
            <person name="Gu Z."/>
            <person name="Holt R.A."/>
            <person name="Jennings D."/>
            <person name="Kraft C.L."/>
            <person name="Lu F."/>
            <person name="Nguyen T."/>
            <person name="Nusskern D.R."/>
            <person name="Pfannkoch C.M."/>
            <person name="Sitter C."/>
            <person name="Sutton G.G."/>
            <person name="Venter J.C."/>
            <person name="Wang Z."/>
            <person name="Woodage T."/>
            <person name="Zheng X.H."/>
            <person name="Zhong F."/>
        </authorList>
    </citation>
    <scope>NUCLEOTIDE SEQUENCE</scope>
    <source>
        <strain evidence="12">BN</strain>
    </source>
</reference>
<sequence>MKTEDEEMEDQLSKEEIVSEDKEFDYRTIIKENFFIIWDKTSLLGESATLNCVTTHKDQKLLEHIFDVNIQTSKSPQTVVLYGAAGIGKTTLLKKAVLEWADGNLYQQFTHVFYLSGREISQEKEKNFAQLISKHWPSSEGPIEQILCKPSSLLFILDSFDELDFSFEEPEFALCRDWTQKHPVSFLISSLLRKVMLPESYLLVTTRTTAWKRLVPLLQKPHRVKLPGLSRSSRIDYIHHLLKDKTWAMNAVCSIRMNAKLFNMCHVCHVCQMICTFLKEQVEKGGNVEMTCQTSTALFTYYICSLFPRIAGSSVTLPNETLLRSLCQAAVEGIWTMKHVLYQQNLRKHELTREDLSLFLEANVLQQDTECENCYTFTHLQVQEYFAALFYLLRENPEEKDHPLEPFENVHLLLESNHFHDPHLEQMKCFLFGLLNKDRVQQLEETFNLTISRAVREELLVCLEALEKDDSPLSQLRIQDLLHCIYETQDEEFITQALTYFQKIMVKVDEESKLLIYSYCLKHCHSLQTVRLTARADLRNMLDPTAEICLEDAAVRIIHYWQDLFSVLHTNESLLEMDLYESRLDESLMKILNEEFSHPKCNLQKVMFRAVCFLNSCYDFSFLAFNNTVTHLDLKDTDLGDNGVKTLCEALKYQGCKLRVLRLESCDLNVTHCQNLSKALQSNRSLVFLNLSTNSLSNDGVKSLCEVLENPNCPLERLALASCGLTKVGCEVLSSALTKTKRLTHLCLAHNVLEDEGIELLSYTLRHPRCTLQSLVLRCCYFTPIGSEHLSTALQNNKSLIHLDLGFNKLADSGVKLLCQTLQQPNCNLQELELMGCVLTSEACGDLASVLVNNSNLWNLDLGNNILDDAGLNILCEALRNPNCQIRRLGLENCGLTPGCCQDLLDLLSNNQSVIQMNLMKNSLDYEAIRNLCKVLRSPTCKMEFLALDKKDLFKKKIKKFLVDVRINNPHLVIRPQCPNTESGCWWQYF</sequence>
<dbReference type="Proteomes" id="UP000234681">
    <property type="component" value="Chromosome 1"/>
</dbReference>
<gene>
    <name evidence="13" type="primary">Nlrp14</name>
    <name evidence="12" type="ORF">rCG_39476</name>
</gene>
<dbReference type="RGD" id="1598218">
    <property type="gene designation" value="Nlrp14"/>
</dbReference>
<keyword evidence="4" id="KW-0433">Leucine-rich repeat</keyword>
<dbReference type="InterPro" id="IPR032675">
    <property type="entry name" value="LRR_dom_sf"/>
</dbReference>
<dbReference type="GO" id="GO:0007283">
    <property type="term" value="P:spermatogenesis"/>
    <property type="evidence" value="ECO:0007669"/>
    <property type="project" value="Ensembl"/>
</dbReference>
<dbReference type="PANTHER" id="PTHR45690">
    <property type="entry name" value="NACHT, LRR AND PYD DOMAINS-CONTAINING PROTEIN 12"/>
    <property type="match status" value="1"/>
</dbReference>
<comment type="similarity">
    <text evidence="2">Belongs to the NLRP family.</text>
</comment>
<evidence type="ECO:0000256" key="9">
    <source>
        <dbReference type="ARBA" id="ARBA00023198"/>
    </source>
</evidence>
<dbReference type="FunFam" id="3.40.50.300:FF:000442">
    <property type="entry name" value="NACHT, LRR and PYD domains-containing protein 3"/>
    <property type="match status" value="1"/>
</dbReference>
<dbReference type="InterPro" id="IPR007111">
    <property type="entry name" value="NACHT_NTPase"/>
</dbReference>
<keyword evidence="9" id="KW-0395">Inflammatory response</keyword>
<evidence type="ECO:0000256" key="5">
    <source>
        <dbReference type="ARBA" id="ARBA00022737"/>
    </source>
</evidence>
<keyword evidence="8" id="KW-0391">Immunity</keyword>
<dbReference type="InterPro" id="IPR027417">
    <property type="entry name" value="P-loop_NTPase"/>
</dbReference>
<dbReference type="RefSeq" id="NP_001419359.1">
    <property type="nucleotide sequence ID" value="NM_001432430.1"/>
</dbReference>
<accession>A6I7R3</accession>
<evidence type="ECO:0000313" key="13">
    <source>
        <dbReference type="RGD" id="1598218"/>
    </source>
</evidence>
<keyword evidence="7" id="KW-0067">ATP-binding</keyword>
<dbReference type="PROSITE" id="PS50837">
    <property type="entry name" value="NACHT"/>
    <property type="match status" value="1"/>
</dbReference>
<name>A6I7R3_RAT</name>
<dbReference type="EMBL" id="CH473956">
    <property type="protein sequence ID" value="EDM17967.1"/>
    <property type="molecule type" value="Genomic_DNA"/>
</dbReference>
<keyword evidence="3" id="KW-0399">Innate immunity</keyword>
<dbReference type="OrthoDB" id="120976at2759"/>
<reference evidence="12" key="1">
    <citation type="journal article" date="2005" name="Genome Res.">
        <title>Gene and alternative splicing annotation with AIR.</title>
        <authorList>
            <person name="Florea L."/>
            <person name="Di Francesco V."/>
            <person name="Miller J."/>
            <person name="Turner R."/>
            <person name="Yao A."/>
            <person name="Harris M."/>
            <person name="Walenz B."/>
            <person name="Mobarry C."/>
            <person name="Merkulov G.V."/>
            <person name="Charlab R."/>
            <person name="Dew I."/>
            <person name="Deng Z."/>
            <person name="Istrail S."/>
            <person name="Li P."/>
            <person name="Sutton G."/>
        </authorList>
    </citation>
    <scope>NUCLEOTIDE SEQUENCE</scope>
    <source>
        <strain evidence="12">BN</strain>
    </source>
</reference>
<dbReference type="PANTHER" id="PTHR45690:SF15">
    <property type="entry name" value="NACHT, LRR AND PYD DOMAINS-CONTAINING PROTEIN 14"/>
    <property type="match status" value="1"/>
</dbReference>
<dbReference type="AlphaFoldDB" id="A6I7R3"/>
<dbReference type="Pfam" id="PF17779">
    <property type="entry name" value="WHD_NOD2"/>
    <property type="match status" value="1"/>
</dbReference>
<evidence type="ECO:0000256" key="7">
    <source>
        <dbReference type="ARBA" id="ARBA00022840"/>
    </source>
</evidence>
<dbReference type="AGR" id="RGD:1598218"/>
<dbReference type="SUPFAM" id="SSF52540">
    <property type="entry name" value="P-loop containing nucleoside triphosphate hydrolases"/>
    <property type="match status" value="1"/>
</dbReference>
<dbReference type="OMA" id="HLTQMKC"/>
<dbReference type="GO" id="GO:0006954">
    <property type="term" value="P:inflammatory response"/>
    <property type="evidence" value="ECO:0007669"/>
    <property type="project" value="UniProtKB-KW"/>
</dbReference>
<evidence type="ECO:0000256" key="10">
    <source>
        <dbReference type="ARBA" id="ARBA00023233"/>
    </source>
</evidence>
<dbReference type="Pfam" id="PF17776">
    <property type="entry name" value="NLRC4_HD2"/>
    <property type="match status" value="1"/>
</dbReference>
<organism evidence="12">
    <name type="scientific">Rattus norvegicus</name>
    <name type="common">Rat</name>
    <dbReference type="NCBI Taxonomy" id="10116"/>
    <lineage>
        <taxon>Eukaryota</taxon>
        <taxon>Metazoa</taxon>
        <taxon>Chordata</taxon>
        <taxon>Craniata</taxon>
        <taxon>Vertebrata</taxon>
        <taxon>Euteleostomi</taxon>
        <taxon>Mammalia</taxon>
        <taxon>Eutheria</taxon>
        <taxon>Euarchontoglires</taxon>
        <taxon>Glires</taxon>
        <taxon>Rodentia</taxon>
        <taxon>Myomorpha</taxon>
        <taxon>Muroidea</taxon>
        <taxon>Muridae</taxon>
        <taxon>Murinae</taxon>
        <taxon>Rattus</taxon>
    </lineage>
</organism>
<dbReference type="Pfam" id="PF05729">
    <property type="entry name" value="NACHT"/>
    <property type="match status" value="1"/>
</dbReference>
<dbReference type="InterPro" id="IPR041267">
    <property type="entry name" value="NLRP_HD2"/>
</dbReference>
<dbReference type="SUPFAM" id="SSF52047">
    <property type="entry name" value="RNI-like"/>
    <property type="match status" value="1"/>
</dbReference>
<evidence type="ECO:0000256" key="4">
    <source>
        <dbReference type="ARBA" id="ARBA00022614"/>
    </source>
</evidence>
<evidence type="ECO:0000256" key="6">
    <source>
        <dbReference type="ARBA" id="ARBA00022741"/>
    </source>
</evidence>
<dbReference type="InterPro" id="IPR050637">
    <property type="entry name" value="NLRP_innate_immun_reg"/>
</dbReference>
<dbReference type="GO" id="GO:0061702">
    <property type="term" value="C:canonical inflammasome complex"/>
    <property type="evidence" value="ECO:0007669"/>
    <property type="project" value="UniProtKB-SubCell"/>
</dbReference>
<evidence type="ECO:0000256" key="1">
    <source>
        <dbReference type="ARBA" id="ARBA00004110"/>
    </source>
</evidence>
<evidence type="ECO:0000256" key="8">
    <source>
        <dbReference type="ARBA" id="ARBA00022859"/>
    </source>
</evidence>
<dbReference type="CTD" id="338323"/>
<evidence type="ECO:0000313" key="12">
    <source>
        <dbReference type="EMBL" id="EDM17967.1"/>
    </source>
</evidence>
<dbReference type="Gene3D" id="3.40.50.300">
    <property type="entry name" value="P-loop containing nucleotide triphosphate hydrolases"/>
    <property type="match status" value="1"/>
</dbReference>